<organism evidence="2 3">
    <name type="scientific">Ajellomyces capsulatus</name>
    <name type="common">Darling's disease fungus</name>
    <name type="synonym">Histoplasma capsulatum</name>
    <dbReference type="NCBI Taxonomy" id="5037"/>
    <lineage>
        <taxon>Eukaryota</taxon>
        <taxon>Fungi</taxon>
        <taxon>Dikarya</taxon>
        <taxon>Ascomycota</taxon>
        <taxon>Pezizomycotina</taxon>
        <taxon>Eurotiomycetes</taxon>
        <taxon>Eurotiomycetidae</taxon>
        <taxon>Onygenales</taxon>
        <taxon>Ajellomycetaceae</taxon>
        <taxon>Histoplasma</taxon>
    </lineage>
</organism>
<evidence type="ECO:0000313" key="2">
    <source>
        <dbReference type="EMBL" id="KAG5296238.1"/>
    </source>
</evidence>
<feature type="region of interest" description="Disordered" evidence="1">
    <location>
        <begin position="1"/>
        <end position="22"/>
    </location>
</feature>
<dbReference type="EMBL" id="JAEVHI010000003">
    <property type="protein sequence ID" value="KAG5296238.1"/>
    <property type="molecule type" value="Genomic_DNA"/>
</dbReference>
<dbReference type="Proteomes" id="UP000670092">
    <property type="component" value="Unassembled WGS sequence"/>
</dbReference>
<dbReference type="VEuPathDB" id="FungiDB:I7I52_06825"/>
<evidence type="ECO:0000256" key="1">
    <source>
        <dbReference type="SAM" id="MobiDB-lite"/>
    </source>
</evidence>
<evidence type="ECO:0000313" key="3">
    <source>
        <dbReference type="Proteomes" id="UP000670092"/>
    </source>
</evidence>
<sequence>MSSTLLSFLAKTQTPKPGRTSQNVLRNRPEIVRSARRGIRRKRTLNTLTLWGLQVMICSGVHRQWKRSSSLK</sequence>
<gene>
    <name evidence="2" type="ORF">I7I52_06825</name>
</gene>
<name>A0A8H8D1B6_AJECA</name>
<comment type="caution">
    <text evidence="2">The sequence shown here is derived from an EMBL/GenBank/DDBJ whole genome shotgun (WGS) entry which is preliminary data.</text>
</comment>
<accession>A0A8H8D1B6</accession>
<reference evidence="2 3" key="1">
    <citation type="submission" date="2021-01" db="EMBL/GenBank/DDBJ databases">
        <title>Chromosome-level genome assembly of a human fungal pathogen reveals clustering of transcriptionally co-regulated genes.</title>
        <authorList>
            <person name="Voorhies M."/>
            <person name="Cohen S."/>
            <person name="Shea T.P."/>
            <person name="Petrus S."/>
            <person name="Munoz J.F."/>
            <person name="Poplawski S."/>
            <person name="Goldman W.E."/>
            <person name="Michael T."/>
            <person name="Cuomo C.A."/>
            <person name="Sil A."/>
            <person name="Beyhan S."/>
        </authorList>
    </citation>
    <scope>NUCLEOTIDE SEQUENCE [LARGE SCALE GENOMIC DNA]</scope>
    <source>
        <strain evidence="2 3">G184AR</strain>
    </source>
</reference>
<proteinExistence type="predicted"/>
<dbReference type="AlphaFoldDB" id="A0A8H8D1B6"/>
<protein>
    <submittedName>
        <fullName evidence="2">Uncharacterized protein</fullName>
    </submittedName>
</protein>